<dbReference type="RefSeq" id="WP_285871917.1">
    <property type="nucleotide sequence ID" value="NZ_JARFYM010000030.1"/>
</dbReference>
<dbReference type="InterPro" id="IPR036390">
    <property type="entry name" value="WH_DNA-bd_sf"/>
</dbReference>
<dbReference type="Gene3D" id="3.40.190.290">
    <property type="match status" value="1"/>
</dbReference>
<dbReference type="InterPro" id="IPR058163">
    <property type="entry name" value="LysR-type_TF_proteobact-type"/>
</dbReference>
<dbReference type="SUPFAM" id="SSF53850">
    <property type="entry name" value="Periplasmic binding protein-like II"/>
    <property type="match status" value="1"/>
</dbReference>
<dbReference type="Pfam" id="PF03466">
    <property type="entry name" value="LysR_substrate"/>
    <property type="match status" value="1"/>
</dbReference>
<dbReference type="PROSITE" id="PS50931">
    <property type="entry name" value="HTH_LYSR"/>
    <property type="match status" value="1"/>
</dbReference>
<reference evidence="6" key="1">
    <citation type="submission" date="2023-06" db="EMBL/GenBank/DDBJ databases">
        <title>Phylogenetic Diversity of Rhizobium strains.</title>
        <authorList>
            <person name="Moura F.T."/>
            <person name="Helene L.C.F."/>
            <person name="Hungria M."/>
        </authorList>
    </citation>
    <scope>NUCLEOTIDE SEQUENCE</scope>
    <source>
        <strain evidence="6">CCGE526</strain>
    </source>
</reference>
<name>A0ABT7K1P1_9HYPH</name>
<evidence type="ECO:0000256" key="1">
    <source>
        <dbReference type="ARBA" id="ARBA00009437"/>
    </source>
</evidence>
<dbReference type="InterPro" id="IPR005119">
    <property type="entry name" value="LysR_subst-bd"/>
</dbReference>
<comment type="caution">
    <text evidence="6">The sequence shown here is derived from an EMBL/GenBank/DDBJ whole genome shotgun (WGS) entry which is preliminary data.</text>
</comment>
<sequence>MIRSDDLNGLSWDDFRIVRAISEAGNLAAAAAALGLNTSTMSRRLTQVESDLGTRLFERRRTGYRATASGAEVIALAERVELDIVSVAHRISGEAREYAGHLKIASNDSFSIHLLTPVIADFRKLYPAITLELLIGNTSLNLARGEADIALRATDTPPENLFGKRIATIGWAPYGCKENWHNSCLAPERLYEQTWVAYGSELSSLTASKLIETRVAPDKVVCRVDSIEAAAAAIAANIGLGYLPCISGDTQPRLTRVGPVEASISSGLWLLTHPDLRRLQRISAFMTFCASQLAKRRASIEGILHDDAQWPADVNSTAAQAAPSKADRITAAI</sequence>
<evidence type="ECO:0000256" key="3">
    <source>
        <dbReference type="ARBA" id="ARBA00023125"/>
    </source>
</evidence>
<dbReference type="InterPro" id="IPR036388">
    <property type="entry name" value="WH-like_DNA-bd_sf"/>
</dbReference>
<keyword evidence="4" id="KW-0804">Transcription</keyword>
<dbReference type="Proteomes" id="UP001172645">
    <property type="component" value="Unassembled WGS sequence"/>
</dbReference>
<dbReference type="Pfam" id="PF00126">
    <property type="entry name" value="HTH_1"/>
    <property type="match status" value="1"/>
</dbReference>
<evidence type="ECO:0000259" key="5">
    <source>
        <dbReference type="PROSITE" id="PS50931"/>
    </source>
</evidence>
<keyword evidence="7" id="KW-1185">Reference proteome</keyword>
<feature type="domain" description="HTH lysR-type" evidence="5">
    <location>
        <begin position="10"/>
        <end position="67"/>
    </location>
</feature>
<evidence type="ECO:0000313" key="6">
    <source>
        <dbReference type="EMBL" id="MDL2402524.1"/>
    </source>
</evidence>
<evidence type="ECO:0000256" key="4">
    <source>
        <dbReference type="ARBA" id="ARBA00023163"/>
    </source>
</evidence>
<gene>
    <name evidence="6" type="ORF">PY649_26870</name>
</gene>
<dbReference type="SUPFAM" id="SSF46785">
    <property type="entry name" value="Winged helix' DNA-binding domain"/>
    <property type="match status" value="1"/>
</dbReference>
<dbReference type="InterPro" id="IPR000847">
    <property type="entry name" value="LysR_HTH_N"/>
</dbReference>
<evidence type="ECO:0000256" key="2">
    <source>
        <dbReference type="ARBA" id="ARBA00023015"/>
    </source>
</evidence>
<dbReference type="Gene3D" id="1.10.10.10">
    <property type="entry name" value="Winged helix-like DNA-binding domain superfamily/Winged helix DNA-binding domain"/>
    <property type="match status" value="1"/>
</dbReference>
<evidence type="ECO:0000313" key="7">
    <source>
        <dbReference type="Proteomes" id="UP001172645"/>
    </source>
</evidence>
<protein>
    <submittedName>
        <fullName evidence="6">LysR family transcriptional regulator</fullName>
    </submittedName>
</protein>
<keyword evidence="2" id="KW-0805">Transcription regulation</keyword>
<dbReference type="PANTHER" id="PTHR30537">
    <property type="entry name" value="HTH-TYPE TRANSCRIPTIONAL REGULATOR"/>
    <property type="match status" value="1"/>
</dbReference>
<dbReference type="EMBL" id="JARFYM010000030">
    <property type="protein sequence ID" value="MDL2402524.1"/>
    <property type="molecule type" value="Genomic_DNA"/>
</dbReference>
<proteinExistence type="inferred from homology"/>
<comment type="similarity">
    <text evidence="1">Belongs to the LysR transcriptional regulatory family.</text>
</comment>
<keyword evidence="3" id="KW-0238">DNA-binding</keyword>
<dbReference type="CDD" id="cd05466">
    <property type="entry name" value="PBP2_LTTR_substrate"/>
    <property type="match status" value="1"/>
</dbReference>
<dbReference type="PANTHER" id="PTHR30537:SF3">
    <property type="entry name" value="TRANSCRIPTIONAL REGULATORY PROTEIN"/>
    <property type="match status" value="1"/>
</dbReference>
<accession>A0ABT7K1P1</accession>
<organism evidence="6 7">
    <name type="scientific">Rhizobium mayense</name>
    <dbReference type="NCBI Taxonomy" id="1312184"/>
    <lineage>
        <taxon>Bacteria</taxon>
        <taxon>Pseudomonadati</taxon>
        <taxon>Pseudomonadota</taxon>
        <taxon>Alphaproteobacteria</taxon>
        <taxon>Hyphomicrobiales</taxon>
        <taxon>Rhizobiaceae</taxon>
        <taxon>Rhizobium/Agrobacterium group</taxon>
        <taxon>Rhizobium</taxon>
    </lineage>
</organism>